<proteinExistence type="predicted"/>
<reference evidence="1 2" key="1">
    <citation type="journal article" date="2022" name="Allergy">
        <title>Genome assembly and annotation of Periplaneta americana reveal a comprehensive cockroach allergen profile.</title>
        <authorList>
            <person name="Wang L."/>
            <person name="Xiong Q."/>
            <person name="Saelim N."/>
            <person name="Wang L."/>
            <person name="Nong W."/>
            <person name="Wan A.T."/>
            <person name="Shi M."/>
            <person name="Liu X."/>
            <person name="Cao Q."/>
            <person name="Hui J.H.L."/>
            <person name="Sookrung N."/>
            <person name="Leung T.F."/>
            <person name="Tungtrongchitr A."/>
            <person name="Tsui S.K.W."/>
        </authorList>
    </citation>
    <scope>NUCLEOTIDE SEQUENCE [LARGE SCALE GENOMIC DNA]</scope>
    <source>
        <strain evidence="1">PWHHKU_190912</strain>
    </source>
</reference>
<gene>
    <name evidence="1" type="ORF">ANN_26505</name>
</gene>
<organism evidence="1 2">
    <name type="scientific">Periplaneta americana</name>
    <name type="common">American cockroach</name>
    <name type="synonym">Blatta americana</name>
    <dbReference type="NCBI Taxonomy" id="6978"/>
    <lineage>
        <taxon>Eukaryota</taxon>
        <taxon>Metazoa</taxon>
        <taxon>Ecdysozoa</taxon>
        <taxon>Arthropoda</taxon>
        <taxon>Hexapoda</taxon>
        <taxon>Insecta</taxon>
        <taxon>Pterygota</taxon>
        <taxon>Neoptera</taxon>
        <taxon>Polyneoptera</taxon>
        <taxon>Dictyoptera</taxon>
        <taxon>Blattodea</taxon>
        <taxon>Blattoidea</taxon>
        <taxon>Blattidae</taxon>
        <taxon>Blattinae</taxon>
        <taxon>Periplaneta</taxon>
    </lineage>
</organism>
<name>A0ABQ8RYJ3_PERAM</name>
<keyword evidence="2" id="KW-1185">Reference proteome</keyword>
<evidence type="ECO:0000313" key="1">
    <source>
        <dbReference type="EMBL" id="KAJ4426707.1"/>
    </source>
</evidence>
<comment type="caution">
    <text evidence="1">The sequence shown here is derived from an EMBL/GenBank/DDBJ whole genome shotgun (WGS) entry which is preliminary data.</text>
</comment>
<dbReference type="EMBL" id="JAJSOF020000039">
    <property type="protein sequence ID" value="KAJ4426707.1"/>
    <property type="molecule type" value="Genomic_DNA"/>
</dbReference>
<evidence type="ECO:0000313" key="2">
    <source>
        <dbReference type="Proteomes" id="UP001148838"/>
    </source>
</evidence>
<accession>A0ABQ8RYJ3</accession>
<sequence>MVGYVAPVRAVPGRSRDGTRYRRCLSETETLPHILGFCPYSEVLRNIRHHAVCSMLAEALKDNNSAYILDPTIRFETHADQPHEVDSEKKRIYEPTIPFYKDKYSLSHIDVIGLMVGARENHNLSHTELVCTRSWLLDGCQPTLRSVDIEGKLDQCRVEFPGSSVGRALSLLLAGNEFQSLGRAIVKEDEYEEVRWDGIVSIVSWRERVFRLWWEERTLGLDNHDVWFQQDGAIAHIAGISIESAQIPVSWKTDLVTRECCLAARSPDFAPNDFFFGSP</sequence>
<protein>
    <submittedName>
        <fullName evidence="1">Uncharacterized protein</fullName>
    </submittedName>
</protein>
<dbReference type="Proteomes" id="UP001148838">
    <property type="component" value="Unassembled WGS sequence"/>
</dbReference>